<keyword evidence="2" id="KW-1185">Reference proteome</keyword>
<evidence type="ECO:0000313" key="2">
    <source>
        <dbReference type="Proteomes" id="UP001611415"/>
    </source>
</evidence>
<reference evidence="1 2" key="1">
    <citation type="submission" date="2024-10" db="EMBL/GenBank/DDBJ databases">
        <title>The Natural Products Discovery Center: Release of the First 8490 Sequenced Strains for Exploring Actinobacteria Biosynthetic Diversity.</title>
        <authorList>
            <person name="Kalkreuter E."/>
            <person name="Kautsar S.A."/>
            <person name="Yang D."/>
            <person name="Bader C.D."/>
            <person name="Teijaro C.N."/>
            <person name="Fluegel L."/>
            <person name="Davis C.M."/>
            <person name="Simpson J.R."/>
            <person name="Lauterbach L."/>
            <person name="Steele A.D."/>
            <person name="Gui C."/>
            <person name="Meng S."/>
            <person name="Li G."/>
            <person name="Viehrig K."/>
            <person name="Ye F."/>
            <person name="Su P."/>
            <person name="Kiefer A.F."/>
            <person name="Nichols A."/>
            <person name="Cepeda A.J."/>
            <person name="Yan W."/>
            <person name="Fan B."/>
            <person name="Jiang Y."/>
            <person name="Adhikari A."/>
            <person name="Zheng C.-J."/>
            <person name="Schuster L."/>
            <person name="Cowan T.M."/>
            <person name="Smanski M.J."/>
            <person name="Chevrette M.G."/>
            <person name="De Carvalho L.P.S."/>
            <person name="Shen B."/>
        </authorList>
    </citation>
    <scope>NUCLEOTIDE SEQUENCE [LARGE SCALE GENOMIC DNA]</scope>
    <source>
        <strain evidence="1 2">NPDC019275</strain>
    </source>
</reference>
<dbReference type="CDD" id="cd07821">
    <property type="entry name" value="PYR_PYL_RCAR_like"/>
    <property type="match status" value="1"/>
</dbReference>
<proteinExistence type="predicted"/>
<dbReference type="Gene3D" id="3.30.530.20">
    <property type="match status" value="1"/>
</dbReference>
<name>A0ABW7XAB8_9NOCA</name>
<gene>
    <name evidence="1" type="ORF">ACH49W_31435</name>
</gene>
<dbReference type="Proteomes" id="UP001611415">
    <property type="component" value="Unassembled WGS sequence"/>
</dbReference>
<evidence type="ECO:0000313" key="1">
    <source>
        <dbReference type="EMBL" id="MFI2477898.1"/>
    </source>
</evidence>
<comment type="caution">
    <text evidence="1">The sequence shown here is derived from an EMBL/GenBank/DDBJ whole genome shotgun (WGS) entry which is preliminary data.</text>
</comment>
<protein>
    <submittedName>
        <fullName evidence="1">SRPBCC family protein</fullName>
    </submittedName>
</protein>
<dbReference type="InterPro" id="IPR019587">
    <property type="entry name" value="Polyketide_cyclase/dehydratase"/>
</dbReference>
<dbReference type="SUPFAM" id="SSF55961">
    <property type="entry name" value="Bet v1-like"/>
    <property type="match status" value="1"/>
</dbReference>
<sequence>MVRLIVAAVVALAFLAAVAALVTAIVLRRLSRRLLADTHTPLPGSVVDEIAGRRPTFTMTTTAHFAASPERVWGMLEEGAFSWMPFIPGVRYPHTNRGAGTVRKLDTVFFAADEQVLHHDPARRLTVVGIRTSVPLFVKSYVADFRLEQAQDGGTDVAWTVGGRPALFAFVPLSWTGPLIRPFARVVLQQLSTRL</sequence>
<dbReference type="EMBL" id="JBIRYO010000030">
    <property type="protein sequence ID" value="MFI2477898.1"/>
    <property type="molecule type" value="Genomic_DNA"/>
</dbReference>
<accession>A0ABW7XAB8</accession>
<dbReference type="Pfam" id="PF10604">
    <property type="entry name" value="Polyketide_cyc2"/>
    <property type="match status" value="1"/>
</dbReference>
<dbReference type="InterPro" id="IPR023393">
    <property type="entry name" value="START-like_dom_sf"/>
</dbReference>
<dbReference type="RefSeq" id="WP_364827563.1">
    <property type="nucleotide sequence ID" value="NZ_JBFAYM010000029.1"/>
</dbReference>
<organism evidence="1 2">
    <name type="scientific">Nocardia xishanensis</name>
    <dbReference type="NCBI Taxonomy" id="238964"/>
    <lineage>
        <taxon>Bacteria</taxon>
        <taxon>Bacillati</taxon>
        <taxon>Actinomycetota</taxon>
        <taxon>Actinomycetes</taxon>
        <taxon>Mycobacteriales</taxon>
        <taxon>Nocardiaceae</taxon>
        <taxon>Nocardia</taxon>
    </lineage>
</organism>